<proteinExistence type="predicted"/>
<name>A0ABQ5BTJ8_9ASTR</name>
<accession>A0ABQ5BTJ8</accession>
<protein>
    <recommendedName>
        <fullName evidence="4">Gag protein</fullName>
    </recommendedName>
</protein>
<feature type="region of interest" description="Disordered" evidence="1">
    <location>
        <begin position="202"/>
        <end position="228"/>
    </location>
</feature>
<feature type="compositionally biased region" description="Polar residues" evidence="1">
    <location>
        <begin position="202"/>
        <end position="220"/>
    </location>
</feature>
<evidence type="ECO:0008006" key="4">
    <source>
        <dbReference type="Google" id="ProtNLM"/>
    </source>
</evidence>
<reference evidence="2" key="2">
    <citation type="submission" date="2022-01" db="EMBL/GenBank/DDBJ databases">
        <authorList>
            <person name="Yamashiro T."/>
            <person name="Shiraishi A."/>
            <person name="Satake H."/>
            <person name="Nakayama K."/>
        </authorList>
    </citation>
    <scope>NUCLEOTIDE SEQUENCE</scope>
</reference>
<evidence type="ECO:0000256" key="1">
    <source>
        <dbReference type="SAM" id="MobiDB-lite"/>
    </source>
</evidence>
<dbReference type="EMBL" id="BQNB010013535">
    <property type="protein sequence ID" value="GJT17176.1"/>
    <property type="molecule type" value="Genomic_DNA"/>
</dbReference>
<dbReference type="Proteomes" id="UP001151760">
    <property type="component" value="Unassembled WGS sequence"/>
</dbReference>
<reference evidence="2" key="1">
    <citation type="journal article" date="2022" name="Int. J. Mol. Sci.">
        <title>Draft Genome of Tanacetum Coccineum: Genomic Comparison of Closely Related Tanacetum-Family Plants.</title>
        <authorList>
            <person name="Yamashiro T."/>
            <person name="Shiraishi A."/>
            <person name="Nakayama K."/>
            <person name="Satake H."/>
        </authorList>
    </citation>
    <scope>NUCLEOTIDE SEQUENCE</scope>
</reference>
<organism evidence="2 3">
    <name type="scientific">Tanacetum coccineum</name>
    <dbReference type="NCBI Taxonomy" id="301880"/>
    <lineage>
        <taxon>Eukaryota</taxon>
        <taxon>Viridiplantae</taxon>
        <taxon>Streptophyta</taxon>
        <taxon>Embryophyta</taxon>
        <taxon>Tracheophyta</taxon>
        <taxon>Spermatophyta</taxon>
        <taxon>Magnoliopsida</taxon>
        <taxon>eudicotyledons</taxon>
        <taxon>Gunneridae</taxon>
        <taxon>Pentapetalae</taxon>
        <taxon>asterids</taxon>
        <taxon>campanulids</taxon>
        <taxon>Asterales</taxon>
        <taxon>Asteraceae</taxon>
        <taxon>Asteroideae</taxon>
        <taxon>Anthemideae</taxon>
        <taxon>Anthemidinae</taxon>
        <taxon>Tanacetum</taxon>
    </lineage>
</organism>
<gene>
    <name evidence="2" type="ORF">Tco_0875882</name>
</gene>
<sequence length="228" mass="26782">MSTQQDIYAAGSENRPHMLNKENYVPWSSRRNADCEVPVNPTYYEQTDDELFEKELKQIEADDQAIQTILLSLPEDIYAAVDSCETAQEIWLRVQQMMKGSDIGIQEKNAKFFNEWERFTSTDGESIESYYHHFSKLMNDFKRNKHFPEKIATDYTQLYDFLKYNQKEVDELRAERLAKTQDPLALMANSNNPFNYPVFHQDQPSPSTYMQQPQPINNNYGDRGLTFE</sequence>
<evidence type="ECO:0000313" key="3">
    <source>
        <dbReference type="Proteomes" id="UP001151760"/>
    </source>
</evidence>
<comment type="caution">
    <text evidence="2">The sequence shown here is derived from an EMBL/GenBank/DDBJ whole genome shotgun (WGS) entry which is preliminary data.</text>
</comment>
<dbReference type="Pfam" id="PF14223">
    <property type="entry name" value="Retrotran_gag_2"/>
    <property type="match status" value="1"/>
</dbReference>
<evidence type="ECO:0000313" key="2">
    <source>
        <dbReference type="EMBL" id="GJT17176.1"/>
    </source>
</evidence>
<keyword evidence="3" id="KW-1185">Reference proteome</keyword>